<evidence type="ECO:0000256" key="3">
    <source>
        <dbReference type="ARBA" id="ARBA00034247"/>
    </source>
</evidence>
<evidence type="ECO:0000256" key="4">
    <source>
        <dbReference type="SAM" id="Coils"/>
    </source>
</evidence>
<feature type="chain" id="PRO_5011713626" description="diguanylate cyclase" evidence="6">
    <location>
        <begin position="21"/>
        <end position="620"/>
    </location>
</feature>
<dbReference type="InterPro" id="IPR043128">
    <property type="entry name" value="Rev_trsase/Diguanyl_cyclase"/>
</dbReference>
<dbReference type="InterPro" id="IPR000160">
    <property type="entry name" value="GGDEF_dom"/>
</dbReference>
<dbReference type="NCBIfam" id="TIGR00254">
    <property type="entry name" value="GGDEF"/>
    <property type="match status" value="1"/>
</dbReference>
<organism evidence="8 9">
    <name type="scientific">Marinobacter mobilis</name>
    <dbReference type="NCBI Taxonomy" id="488533"/>
    <lineage>
        <taxon>Bacteria</taxon>
        <taxon>Pseudomonadati</taxon>
        <taxon>Pseudomonadota</taxon>
        <taxon>Gammaproteobacteria</taxon>
        <taxon>Pseudomonadales</taxon>
        <taxon>Marinobacteraceae</taxon>
        <taxon>Marinobacter</taxon>
    </lineage>
</organism>
<dbReference type="PANTHER" id="PTHR45138">
    <property type="entry name" value="REGULATORY COMPONENTS OF SENSORY TRANSDUCTION SYSTEM"/>
    <property type="match status" value="1"/>
</dbReference>
<dbReference type="Pfam" id="PF07695">
    <property type="entry name" value="7TMR-DISM_7TM"/>
    <property type="match status" value="1"/>
</dbReference>
<gene>
    <name evidence="8" type="ORF">SAMN04487960_103129</name>
</gene>
<dbReference type="InterPro" id="IPR029787">
    <property type="entry name" value="Nucleotide_cyclase"/>
</dbReference>
<dbReference type="Pfam" id="PF00990">
    <property type="entry name" value="GGDEF"/>
    <property type="match status" value="1"/>
</dbReference>
<dbReference type="OrthoDB" id="5289013at2"/>
<keyword evidence="5" id="KW-0472">Membrane</keyword>
<feature type="transmembrane region" description="Helical" evidence="5">
    <location>
        <begin position="345"/>
        <end position="364"/>
    </location>
</feature>
<reference evidence="8 9" key="1">
    <citation type="submission" date="2016-10" db="EMBL/GenBank/DDBJ databases">
        <authorList>
            <person name="de Groot N.N."/>
        </authorList>
    </citation>
    <scope>NUCLEOTIDE SEQUENCE [LARGE SCALE GENOMIC DNA]</scope>
    <source>
        <strain evidence="8 9">CGMCC 1.7059</strain>
    </source>
</reference>
<dbReference type="Gene3D" id="2.60.40.2380">
    <property type="match status" value="1"/>
</dbReference>
<dbReference type="CDD" id="cd01949">
    <property type="entry name" value="GGDEF"/>
    <property type="match status" value="1"/>
</dbReference>
<evidence type="ECO:0000256" key="2">
    <source>
        <dbReference type="ARBA" id="ARBA00012528"/>
    </source>
</evidence>
<dbReference type="Proteomes" id="UP000199675">
    <property type="component" value="Unassembled WGS sequence"/>
</dbReference>
<protein>
    <recommendedName>
        <fullName evidence="2">diguanylate cyclase</fullName>
        <ecNumber evidence="2">2.7.7.65</ecNumber>
    </recommendedName>
</protein>
<feature type="domain" description="GGDEF" evidence="7">
    <location>
        <begin position="474"/>
        <end position="608"/>
    </location>
</feature>
<dbReference type="FunFam" id="3.30.70.270:FF:000001">
    <property type="entry name" value="Diguanylate cyclase domain protein"/>
    <property type="match status" value="1"/>
</dbReference>
<proteinExistence type="predicted"/>
<dbReference type="EC" id="2.7.7.65" evidence="2"/>
<dbReference type="SMART" id="SM00267">
    <property type="entry name" value="GGDEF"/>
    <property type="match status" value="1"/>
</dbReference>
<comment type="cofactor">
    <cofactor evidence="1">
        <name>Mg(2+)</name>
        <dbReference type="ChEBI" id="CHEBI:18420"/>
    </cofactor>
</comment>
<dbReference type="AlphaFoldDB" id="A0A1H2UJV1"/>
<evidence type="ECO:0000256" key="6">
    <source>
        <dbReference type="SAM" id="SignalP"/>
    </source>
</evidence>
<feature type="coiled-coil region" evidence="4">
    <location>
        <begin position="412"/>
        <end position="446"/>
    </location>
</feature>
<feature type="transmembrane region" description="Helical" evidence="5">
    <location>
        <begin position="197"/>
        <end position="215"/>
    </location>
</feature>
<dbReference type="InterPro" id="IPR011622">
    <property type="entry name" value="7TMR_DISM_rcpt_extracell_dom2"/>
</dbReference>
<dbReference type="PROSITE" id="PS50887">
    <property type="entry name" value="GGDEF"/>
    <property type="match status" value="1"/>
</dbReference>
<dbReference type="RefSeq" id="WP_091811966.1">
    <property type="nucleotide sequence ID" value="NZ_FNNE01000003.1"/>
</dbReference>
<comment type="catalytic activity">
    <reaction evidence="3">
        <text>2 GTP = 3',3'-c-di-GMP + 2 diphosphate</text>
        <dbReference type="Rhea" id="RHEA:24898"/>
        <dbReference type="ChEBI" id="CHEBI:33019"/>
        <dbReference type="ChEBI" id="CHEBI:37565"/>
        <dbReference type="ChEBI" id="CHEBI:58805"/>
        <dbReference type="EC" id="2.7.7.65"/>
    </reaction>
</comment>
<dbReference type="GO" id="GO:1902201">
    <property type="term" value="P:negative regulation of bacterial-type flagellum-dependent cell motility"/>
    <property type="evidence" value="ECO:0007669"/>
    <property type="project" value="TreeGrafter"/>
</dbReference>
<dbReference type="SUPFAM" id="SSF55073">
    <property type="entry name" value="Nucleotide cyclase"/>
    <property type="match status" value="1"/>
</dbReference>
<evidence type="ECO:0000313" key="8">
    <source>
        <dbReference type="EMBL" id="SDW56337.1"/>
    </source>
</evidence>
<dbReference type="InterPro" id="IPR050469">
    <property type="entry name" value="Diguanylate_Cyclase"/>
</dbReference>
<dbReference type="GO" id="GO:0005886">
    <property type="term" value="C:plasma membrane"/>
    <property type="evidence" value="ECO:0007669"/>
    <property type="project" value="TreeGrafter"/>
</dbReference>
<dbReference type="GO" id="GO:0052621">
    <property type="term" value="F:diguanylate cyclase activity"/>
    <property type="evidence" value="ECO:0007669"/>
    <property type="project" value="UniProtKB-EC"/>
</dbReference>
<dbReference type="PANTHER" id="PTHR45138:SF9">
    <property type="entry name" value="DIGUANYLATE CYCLASE DGCM-RELATED"/>
    <property type="match status" value="1"/>
</dbReference>
<dbReference type="Pfam" id="PF07696">
    <property type="entry name" value="7TMR-DISMED2"/>
    <property type="match status" value="1"/>
</dbReference>
<feature type="transmembrane region" description="Helical" evidence="5">
    <location>
        <begin position="316"/>
        <end position="333"/>
    </location>
</feature>
<keyword evidence="9" id="KW-1185">Reference proteome</keyword>
<evidence type="ECO:0000256" key="5">
    <source>
        <dbReference type="SAM" id="Phobius"/>
    </source>
</evidence>
<feature type="transmembrane region" description="Helical" evidence="5">
    <location>
        <begin position="227"/>
        <end position="247"/>
    </location>
</feature>
<sequence>MVRYFLLLTALLLGTSSTYAEPSRAQQLCPEIDASVADERARLLDFTCYIAIPKTSPHWKTLSTGELPDTLSWRSAQGEDLAFPQSEDYYWLRIDIHNGATTPGFWYLKLDYAPLDHVEFHLDAPSDHRVITTGDRMPFFSRGVDYRYYLLPVSLREGETAQVSIRLHSSGAVNLPIALVTPDELVSSSNKLTLTHGLFYGSLLIFSIFNLLLFVSSGTTYYFYNAFYMAGLGMFLFAMGGFAYQYLWPYNPDLANTAIPISMALCALSMNLFGRSFLDVLDRKTFTSRLLTIQSLAGVTLLFLAPYLSYTTAIKTIAPVALIVICNLFFIGIARWRQGLSHARWYVLSWSTMVLGTISYALAAFGYLPDFLTHEIVMQGAIGSQVVLLNYAMVQRWRELNLKLLEVECSAKQKLERQVNERTTQLRAAMHDLENANRQLEALSTRDELTGLYNRRYMDNRLIELAREAHRTGQPVAFVLVDADHFKTINDRFGHGFGDTCLKAIAQVLERNICRPRDVAVRYGGEEFALILPETDASGAQRVSDAVLDDIRSSPVTAPDGSRHQVTMSAGIAILSPGDTIAATFERADQALYRAKEGGRDRTEIDPAAVRLTDARSALV</sequence>
<keyword evidence="5" id="KW-1133">Transmembrane helix</keyword>
<keyword evidence="5" id="KW-0812">Transmembrane</keyword>
<dbReference type="InterPro" id="IPR011623">
    <property type="entry name" value="7TMR_DISM_rcpt_extracell_dom1"/>
</dbReference>
<feature type="transmembrane region" description="Helical" evidence="5">
    <location>
        <begin position="290"/>
        <end position="310"/>
    </location>
</feature>
<feature type="transmembrane region" description="Helical" evidence="5">
    <location>
        <begin position="259"/>
        <end position="278"/>
    </location>
</feature>
<dbReference type="Gene3D" id="3.30.70.270">
    <property type="match status" value="1"/>
</dbReference>
<evidence type="ECO:0000313" key="9">
    <source>
        <dbReference type="Proteomes" id="UP000199675"/>
    </source>
</evidence>
<dbReference type="GO" id="GO:0043709">
    <property type="term" value="P:cell adhesion involved in single-species biofilm formation"/>
    <property type="evidence" value="ECO:0007669"/>
    <property type="project" value="TreeGrafter"/>
</dbReference>
<dbReference type="STRING" id="488533.SAMN04487960_103129"/>
<accession>A0A1H2UJV1</accession>
<name>A0A1H2UJV1_9GAMM</name>
<feature type="signal peptide" evidence="6">
    <location>
        <begin position="1"/>
        <end position="20"/>
    </location>
</feature>
<keyword evidence="6" id="KW-0732">Signal</keyword>
<evidence type="ECO:0000259" key="7">
    <source>
        <dbReference type="PROSITE" id="PS50887"/>
    </source>
</evidence>
<dbReference type="EMBL" id="FNNE01000003">
    <property type="protein sequence ID" value="SDW56337.1"/>
    <property type="molecule type" value="Genomic_DNA"/>
</dbReference>
<keyword evidence="4" id="KW-0175">Coiled coil</keyword>
<evidence type="ECO:0000256" key="1">
    <source>
        <dbReference type="ARBA" id="ARBA00001946"/>
    </source>
</evidence>